<comment type="caution">
    <text evidence="1">The sequence shown here is derived from an EMBL/GenBank/DDBJ whole genome shotgun (WGS) entry which is preliminary data.</text>
</comment>
<accession>A0A2D6YLJ3</accession>
<proteinExistence type="predicted"/>
<gene>
    <name evidence="1" type="ORF">CMN54_11075</name>
</gene>
<evidence type="ECO:0000313" key="1">
    <source>
        <dbReference type="EMBL" id="MAH63965.1"/>
    </source>
</evidence>
<dbReference type="Proteomes" id="UP000226525">
    <property type="component" value="Unassembled WGS sequence"/>
</dbReference>
<reference evidence="2" key="1">
    <citation type="submission" date="2017-09" db="EMBL/GenBank/DDBJ databases">
        <title>The Reconstruction of 2,631 Draft Metagenome-Assembled Genomes from the Global Oceans.</title>
        <authorList>
            <person name="Tully B.J."/>
            <person name="Graham E.D."/>
            <person name="Heidelberg J.F."/>
        </authorList>
    </citation>
    <scope>NUCLEOTIDE SEQUENCE [LARGE SCALE GENOMIC DNA]</scope>
</reference>
<evidence type="ECO:0000313" key="2">
    <source>
        <dbReference type="Proteomes" id="UP000226525"/>
    </source>
</evidence>
<protein>
    <submittedName>
        <fullName evidence="1">Uncharacterized protein</fullName>
    </submittedName>
</protein>
<name>A0A2D6YLJ3_9DELT</name>
<dbReference type="AlphaFoldDB" id="A0A2D6YLJ3"/>
<sequence>MNKKLWLSELLENAVGQVIRKKSTERFGASTLLEVRHDPVRIFLDLGYFQDRFQIGPSKLNWQ</sequence>
<organism evidence="1 2">
    <name type="scientific">SAR324 cluster bacterium</name>
    <dbReference type="NCBI Taxonomy" id="2024889"/>
    <lineage>
        <taxon>Bacteria</taxon>
        <taxon>Deltaproteobacteria</taxon>
        <taxon>SAR324 cluster</taxon>
    </lineage>
</organism>
<dbReference type="EMBL" id="NZEX01000125">
    <property type="protein sequence ID" value="MAH63965.1"/>
    <property type="molecule type" value="Genomic_DNA"/>
</dbReference>